<dbReference type="SUPFAM" id="SSF51206">
    <property type="entry name" value="cAMP-binding domain-like"/>
    <property type="match status" value="1"/>
</dbReference>
<dbReference type="PROSITE" id="PS51063">
    <property type="entry name" value="HTH_CRP_2"/>
    <property type="match status" value="1"/>
</dbReference>
<evidence type="ECO:0000259" key="4">
    <source>
        <dbReference type="PROSITE" id="PS50042"/>
    </source>
</evidence>
<feature type="domain" description="HTH crp-type" evidence="5">
    <location>
        <begin position="140"/>
        <end position="209"/>
    </location>
</feature>
<evidence type="ECO:0000256" key="1">
    <source>
        <dbReference type="ARBA" id="ARBA00023015"/>
    </source>
</evidence>
<name>A0A9D1D524_9FIRM</name>
<dbReference type="GO" id="GO:0006355">
    <property type="term" value="P:regulation of DNA-templated transcription"/>
    <property type="evidence" value="ECO:0007669"/>
    <property type="project" value="InterPro"/>
</dbReference>
<feature type="domain" description="Cyclic nucleotide-binding" evidence="4">
    <location>
        <begin position="35"/>
        <end position="109"/>
    </location>
</feature>
<reference evidence="6" key="1">
    <citation type="submission" date="2020-10" db="EMBL/GenBank/DDBJ databases">
        <authorList>
            <person name="Gilroy R."/>
        </authorList>
    </citation>
    <scope>NUCLEOTIDE SEQUENCE</scope>
    <source>
        <strain evidence="6">CHK180-2868</strain>
    </source>
</reference>
<dbReference type="InterPro" id="IPR012318">
    <property type="entry name" value="HTH_CRP"/>
</dbReference>
<dbReference type="InterPro" id="IPR036390">
    <property type="entry name" value="WH_DNA-bd_sf"/>
</dbReference>
<dbReference type="EMBL" id="DVGC01000039">
    <property type="protein sequence ID" value="HIR05746.1"/>
    <property type="molecule type" value="Genomic_DNA"/>
</dbReference>
<evidence type="ECO:0000256" key="2">
    <source>
        <dbReference type="ARBA" id="ARBA00023125"/>
    </source>
</evidence>
<dbReference type="SUPFAM" id="SSF46785">
    <property type="entry name" value="Winged helix' DNA-binding domain"/>
    <property type="match status" value="1"/>
</dbReference>
<organism evidence="6 7">
    <name type="scientific">Candidatus Copromonas faecavium</name>
    <name type="common">nom. illeg.</name>
    <dbReference type="NCBI Taxonomy" id="2840740"/>
    <lineage>
        <taxon>Bacteria</taxon>
        <taxon>Bacillati</taxon>
        <taxon>Bacillota</taxon>
        <taxon>Clostridia</taxon>
        <taxon>Lachnospirales</taxon>
        <taxon>Lachnospiraceae</taxon>
        <taxon>Candidatus Copromonas (nom. illeg.)</taxon>
    </lineage>
</organism>
<accession>A0A9D1D524</accession>
<dbReference type="Pfam" id="PF13545">
    <property type="entry name" value="HTH_Crp_2"/>
    <property type="match status" value="1"/>
</dbReference>
<evidence type="ECO:0000259" key="5">
    <source>
        <dbReference type="PROSITE" id="PS51063"/>
    </source>
</evidence>
<dbReference type="PROSITE" id="PS50042">
    <property type="entry name" value="CNMP_BINDING_3"/>
    <property type="match status" value="1"/>
</dbReference>
<gene>
    <name evidence="6" type="ORF">IAB28_07240</name>
</gene>
<dbReference type="AlphaFoldDB" id="A0A9D1D524"/>
<dbReference type="Proteomes" id="UP000824250">
    <property type="component" value="Unassembled WGS sequence"/>
</dbReference>
<evidence type="ECO:0000256" key="3">
    <source>
        <dbReference type="ARBA" id="ARBA00023163"/>
    </source>
</evidence>
<keyword evidence="2" id="KW-0238">DNA-binding</keyword>
<proteinExistence type="predicted"/>
<dbReference type="GO" id="GO:0003677">
    <property type="term" value="F:DNA binding"/>
    <property type="evidence" value="ECO:0007669"/>
    <property type="project" value="UniProtKB-KW"/>
</dbReference>
<dbReference type="InterPro" id="IPR000595">
    <property type="entry name" value="cNMP-bd_dom"/>
</dbReference>
<dbReference type="SMART" id="SM00419">
    <property type="entry name" value="HTH_CRP"/>
    <property type="match status" value="1"/>
</dbReference>
<evidence type="ECO:0000313" key="7">
    <source>
        <dbReference type="Proteomes" id="UP000824250"/>
    </source>
</evidence>
<sequence>MNRKKIREYFIRFGERVAVDRASSICNPRLSDAYVYYLDQGIAGLTALTDNGEEKGVLFFPQNRLLGFTPMLMRRFRGGKSGVPEPFGIDTKTDCVFYRMDERMFNRLMDEDQQFMACVLEIVTCNYVDLVHKYHAVQGDSAKKRFCSFLLEFSVEEKDKRRMPKVFSYVEIAKYLGIHPVTVSKIAAELRDLGIIAKGRMGIEILDVEQLKELAAVEK</sequence>
<evidence type="ECO:0000313" key="6">
    <source>
        <dbReference type="EMBL" id="HIR05746.1"/>
    </source>
</evidence>
<dbReference type="InterPro" id="IPR018490">
    <property type="entry name" value="cNMP-bd_dom_sf"/>
</dbReference>
<keyword evidence="3" id="KW-0804">Transcription</keyword>
<keyword evidence="1" id="KW-0805">Transcription regulation</keyword>
<reference evidence="6" key="2">
    <citation type="journal article" date="2021" name="PeerJ">
        <title>Extensive microbial diversity within the chicken gut microbiome revealed by metagenomics and culture.</title>
        <authorList>
            <person name="Gilroy R."/>
            <person name="Ravi A."/>
            <person name="Getino M."/>
            <person name="Pursley I."/>
            <person name="Horton D.L."/>
            <person name="Alikhan N.F."/>
            <person name="Baker D."/>
            <person name="Gharbi K."/>
            <person name="Hall N."/>
            <person name="Watson M."/>
            <person name="Adriaenssens E.M."/>
            <person name="Foster-Nyarko E."/>
            <person name="Jarju S."/>
            <person name="Secka A."/>
            <person name="Antonio M."/>
            <person name="Oren A."/>
            <person name="Chaudhuri R.R."/>
            <person name="La Ragione R."/>
            <person name="Hildebrand F."/>
            <person name="Pallen M.J."/>
        </authorList>
    </citation>
    <scope>NUCLEOTIDE SEQUENCE</scope>
    <source>
        <strain evidence="6">CHK180-2868</strain>
    </source>
</reference>
<comment type="caution">
    <text evidence="6">The sequence shown here is derived from an EMBL/GenBank/DDBJ whole genome shotgun (WGS) entry which is preliminary data.</text>
</comment>
<dbReference type="InterPro" id="IPR014710">
    <property type="entry name" value="RmlC-like_jellyroll"/>
</dbReference>
<dbReference type="Gene3D" id="2.60.120.10">
    <property type="entry name" value="Jelly Rolls"/>
    <property type="match status" value="1"/>
</dbReference>
<protein>
    <submittedName>
        <fullName evidence="6">Crp/Fnr family transcriptional regulator</fullName>
    </submittedName>
</protein>